<keyword evidence="1" id="KW-0812">Transmembrane</keyword>
<protein>
    <recommendedName>
        <fullName evidence="4">Cohesin domain-containing protein</fullName>
    </recommendedName>
</protein>
<evidence type="ECO:0000313" key="2">
    <source>
        <dbReference type="EMBL" id="QDO88969.1"/>
    </source>
</evidence>
<keyword evidence="3" id="KW-1185">Reference proteome</keyword>
<dbReference type="RefSeq" id="WP_143783646.1">
    <property type="nucleotide sequence ID" value="NZ_CP041616.1"/>
</dbReference>
<name>A0A516GBR6_9MICO</name>
<gene>
    <name evidence="2" type="ORF">FNH13_12075</name>
</gene>
<organism evidence="2 3">
    <name type="scientific">Ornithinimicrobium ciconiae</name>
    <dbReference type="NCBI Taxonomy" id="2594265"/>
    <lineage>
        <taxon>Bacteria</taxon>
        <taxon>Bacillati</taxon>
        <taxon>Actinomycetota</taxon>
        <taxon>Actinomycetes</taxon>
        <taxon>Micrococcales</taxon>
        <taxon>Ornithinimicrobiaceae</taxon>
        <taxon>Ornithinimicrobium</taxon>
    </lineage>
</organism>
<dbReference type="EMBL" id="CP041616">
    <property type="protein sequence ID" value="QDO88969.1"/>
    <property type="molecule type" value="Genomic_DNA"/>
</dbReference>
<reference evidence="2 3" key="1">
    <citation type="submission" date="2019-07" db="EMBL/GenBank/DDBJ databases">
        <title>complete genome sequencing of Ornithinimicrobium sp. H23M54.</title>
        <authorList>
            <person name="Bae J.-W."/>
            <person name="Lee S.-Y."/>
        </authorList>
    </citation>
    <scope>NUCLEOTIDE SEQUENCE [LARGE SCALE GENOMIC DNA]</scope>
    <source>
        <strain evidence="2 3">H23M54</strain>
    </source>
</reference>
<proteinExistence type="predicted"/>
<keyword evidence="1" id="KW-0472">Membrane</keyword>
<dbReference type="Proteomes" id="UP000315395">
    <property type="component" value="Chromosome"/>
</dbReference>
<evidence type="ECO:0000313" key="3">
    <source>
        <dbReference type="Proteomes" id="UP000315395"/>
    </source>
</evidence>
<dbReference type="OrthoDB" id="3785419at2"/>
<evidence type="ECO:0008006" key="4">
    <source>
        <dbReference type="Google" id="ProtNLM"/>
    </source>
</evidence>
<keyword evidence="1" id="KW-1133">Transmembrane helix</keyword>
<dbReference type="KEGG" id="orz:FNH13_12075"/>
<sequence>MSIVSTLEDVPEAGARRSLLWRRVGVVVLTLLVVGGLFGFFGDRLGVVEGDSGESIHLAVTYPSVTRPGQDVEFEIEVSDPAGLDPEVTLAINPEYLGLYETQGWYPEPSDQSRDGEWLYMTFATEGRTTMVIGFDAYIQPDQVRGREGRVAVVEDDVPGRPVTFKTTLFP</sequence>
<accession>A0A516GBR6</accession>
<evidence type="ECO:0000256" key="1">
    <source>
        <dbReference type="SAM" id="Phobius"/>
    </source>
</evidence>
<feature type="transmembrane region" description="Helical" evidence="1">
    <location>
        <begin position="20"/>
        <end position="41"/>
    </location>
</feature>
<dbReference type="AlphaFoldDB" id="A0A516GBR6"/>